<organism evidence="2 3">
    <name type="scientific">Hymenobacter mellowenesis</name>
    <dbReference type="NCBI Taxonomy" id="3063995"/>
    <lineage>
        <taxon>Bacteria</taxon>
        <taxon>Pseudomonadati</taxon>
        <taxon>Bacteroidota</taxon>
        <taxon>Cytophagia</taxon>
        <taxon>Cytophagales</taxon>
        <taxon>Hymenobacteraceae</taxon>
        <taxon>Hymenobacter</taxon>
    </lineage>
</organism>
<name>A0ABT9AGI4_9BACT</name>
<sequence length="236" mass="25550">MKLYLILLVALLAGGRPAVAQAPIAPAEWAPRRWTVGVQAAFYPRIAYEPATDGSGAVFVRPWPLMPTIAYRIKQKTSLELGLLLRTMPQRTSAFSDGYGTSVTQANATSWAVPIITRAHLLLPNPGRWQADFEIGFMPLSASYRQEQFYTNAQTGQQSKSGEVSYSYNDFLFVGGVGGAYVLTPNLRLTADARVTYSVLLAVVGVALSKYGIQNSISAFAPALSGGMSYQFGKTL</sequence>
<proteinExistence type="predicted"/>
<evidence type="ECO:0000313" key="2">
    <source>
        <dbReference type="EMBL" id="MDO7848980.1"/>
    </source>
</evidence>
<feature type="chain" id="PRO_5046903221" description="Outer membrane protein beta-barrel domain-containing protein" evidence="1">
    <location>
        <begin position="21"/>
        <end position="236"/>
    </location>
</feature>
<evidence type="ECO:0008006" key="4">
    <source>
        <dbReference type="Google" id="ProtNLM"/>
    </source>
</evidence>
<evidence type="ECO:0000313" key="3">
    <source>
        <dbReference type="Proteomes" id="UP001167796"/>
    </source>
</evidence>
<protein>
    <recommendedName>
        <fullName evidence="4">Outer membrane protein beta-barrel domain-containing protein</fullName>
    </recommendedName>
</protein>
<keyword evidence="1" id="KW-0732">Signal</keyword>
<dbReference type="Proteomes" id="UP001167796">
    <property type="component" value="Unassembled WGS sequence"/>
</dbReference>
<reference evidence="2" key="1">
    <citation type="submission" date="2023-07" db="EMBL/GenBank/DDBJ databases">
        <authorList>
            <person name="Kim M.K."/>
        </authorList>
    </citation>
    <scope>NUCLEOTIDE SEQUENCE</scope>
    <source>
        <strain evidence="2">M29</strain>
    </source>
</reference>
<feature type="signal peptide" evidence="1">
    <location>
        <begin position="1"/>
        <end position="20"/>
    </location>
</feature>
<dbReference type="EMBL" id="JAUQSX010000013">
    <property type="protein sequence ID" value="MDO7848980.1"/>
    <property type="molecule type" value="Genomic_DNA"/>
</dbReference>
<comment type="caution">
    <text evidence="2">The sequence shown here is derived from an EMBL/GenBank/DDBJ whole genome shotgun (WGS) entry which is preliminary data.</text>
</comment>
<dbReference type="RefSeq" id="WP_305013642.1">
    <property type="nucleotide sequence ID" value="NZ_JAUQSX010000013.1"/>
</dbReference>
<evidence type="ECO:0000256" key="1">
    <source>
        <dbReference type="SAM" id="SignalP"/>
    </source>
</evidence>
<accession>A0ABT9AGI4</accession>
<keyword evidence="3" id="KW-1185">Reference proteome</keyword>
<gene>
    <name evidence="2" type="ORF">Q5H92_21630</name>
</gene>